<protein>
    <submittedName>
        <fullName evidence="1">Uncharacterized protein</fullName>
    </submittedName>
</protein>
<accession>Q5YNJ6</accession>
<dbReference type="Proteomes" id="UP000006820">
    <property type="component" value="Chromosome"/>
</dbReference>
<dbReference type="STRING" id="247156.NFA_53930"/>
<evidence type="ECO:0000313" key="1">
    <source>
        <dbReference type="EMBL" id="BAD60245.1"/>
    </source>
</evidence>
<dbReference type="KEGG" id="nfa:NFA_53930"/>
<sequence>MAVPGAVGLLRSAAAEIPIHYLTVFSTIRTVEEIRSKPGNTDFTEVTIGGRTGTSTAQFRTCRQIRARQPPGQPLYSYRCFRPDGADEMM</sequence>
<dbReference type="AlphaFoldDB" id="Q5YNJ6"/>
<evidence type="ECO:0000313" key="2">
    <source>
        <dbReference type="Proteomes" id="UP000006820"/>
    </source>
</evidence>
<dbReference type="HOGENOM" id="CLU_2437873_0_0_11"/>
<proteinExistence type="predicted"/>
<gene>
    <name evidence="1" type="ordered locus">NFA_53930</name>
</gene>
<dbReference type="EMBL" id="AP006618">
    <property type="protein sequence ID" value="BAD60245.1"/>
    <property type="molecule type" value="Genomic_DNA"/>
</dbReference>
<name>Q5YNJ6_NOCFA</name>
<reference evidence="1 2" key="1">
    <citation type="journal article" date="2004" name="Proc. Natl. Acad. Sci. U.S.A.">
        <title>The complete genomic sequence of Nocardia farcinica IFM 10152.</title>
        <authorList>
            <person name="Ishikawa J."/>
            <person name="Yamashita A."/>
            <person name="Mikami Y."/>
            <person name="Hoshino Y."/>
            <person name="Kurita H."/>
            <person name="Hotta K."/>
            <person name="Shiba T."/>
            <person name="Hattori M."/>
        </authorList>
    </citation>
    <scope>NUCLEOTIDE SEQUENCE [LARGE SCALE GENOMIC DNA]</scope>
    <source>
        <strain evidence="1 2">IFM 10152</strain>
    </source>
</reference>
<keyword evidence="2" id="KW-1185">Reference proteome</keyword>
<organism evidence="1 2">
    <name type="scientific">Nocardia farcinica (strain IFM 10152)</name>
    <dbReference type="NCBI Taxonomy" id="247156"/>
    <lineage>
        <taxon>Bacteria</taxon>
        <taxon>Bacillati</taxon>
        <taxon>Actinomycetota</taxon>
        <taxon>Actinomycetes</taxon>
        <taxon>Mycobacteriales</taxon>
        <taxon>Nocardiaceae</taxon>
        <taxon>Nocardia</taxon>
    </lineage>
</organism>